<organism evidence="3 4">
    <name type="scientific">Astyanax mexicanus</name>
    <name type="common">Blind cave fish</name>
    <name type="synonym">Astyanax fasciatus mexicanus</name>
    <dbReference type="NCBI Taxonomy" id="7994"/>
    <lineage>
        <taxon>Eukaryota</taxon>
        <taxon>Metazoa</taxon>
        <taxon>Chordata</taxon>
        <taxon>Craniata</taxon>
        <taxon>Vertebrata</taxon>
        <taxon>Euteleostomi</taxon>
        <taxon>Actinopterygii</taxon>
        <taxon>Neopterygii</taxon>
        <taxon>Teleostei</taxon>
        <taxon>Ostariophysi</taxon>
        <taxon>Characiformes</taxon>
        <taxon>Characoidei</taxon>
        <taxon>Acestrorhamphidae</taxon>
        <taxon>Acestrorhamphinae</taxon>
        <taxon>Astyanax</taxon>
    </lineage>
</organism>
<dbReference type="InterPro" id="IPR003961">
    <property type="entry name" value="FN3_dom"/>
</dbReference>
<dbReference type="InterPro" id="IPR013783">
    <property type="entry name" value="Ig-like_fold"/>
</dbReference>
<feature type="compositionally biased region" description="Low complexity" evidence="1">
    <location>
        <begin position="273"/>
        <end position="287"/>
    </location>
</feature>
<feature type="domain" description="Fibronectin type-III" evidence="2">
    <location>
        <begin position="1121"/>
        <end position="1212"/>
    </location>
</feature>
<reference evidence="4" key="1">
    <citation type="submission" date="2013-03" db="EMBL/GenBank/DDBJ databases">
        <authorList>
            <person name="Jeffery W."/>
            <person name="Warren W."/>
            <person name="Wilson R.K."/>
        </authorList>
    </citation>
    <scope>NUCLEOTIDE SEQUENCE</scope>
    <source>
        <strain evidence="4">female</strain>
    </source>
</reference>
<dbReference type="InterPro" id="IPR036116">
    <property type="entry name" value="FN3_sf"/>
</dbReference>
<feature type="domain" description="Fibronectin type-III" evidence="2">
    <location>
        <begin position="119"/>
        <end position="215"/>
    </location>
</feature>
<dbReference type="PROSITE" id="PS50853">
    <property type="entry name" value="FN3"/>
    <property type="match status" value="2"/>
</dbReference>
<feature type="region of interest" description="Disordered" evidence="1">
    <location>
        <begin position="874"/>
        <end position="893"/>
    </location>
</feature>
<dbReference type="Pfam" id="PF00041">
    <property type="entry name" value="fn3"/>
    <property type="match status" value="1"/>
</dbReference>
<feature type="compositionally biased region" description="Low complexity" evidence="1">
    <location>
        <begin position="314"/>
        <end position="473"/>
    </location>
</feature>
<feature type="region of interest" description="Disordered" evidence="1">
    <location>
        <begin position="1147"/>
        <end position="1172"/>
    </location>
</feature>
<feature type="compositionally biased region" description="Polar residues" evidence="1">
    <location>
        <begin position="634"/>
        <end position="646"/>
    </location>
</feature>
<feature type="compositionally biased region" description="Polar residues" evidence="1">
    <location>
        <begin position="766"/>
        <end position="785"/>
    </location>
</feature>
<keyword evidence="4" id="KW-1185">Reference proteome</keyword>
<dbReference type="Proteomes" id="UP000018467">
    <property type="component" value="Unassembled WGS sequence"/>
</dbReference>
<feature type="compositionally biased region" description="Basic residues" evidence="1">
    <location>
        <begin position="922"/>
        <end position="937"/>
    </location>
</feature>
<dbReference type="PANTHER" id="PTHR23197:SF10">
    <property type="entry name" value="TARGET OF NESH-SH3"/>
    <property type="match status" value="1"/>
</dbReference>
<accession>A0A3B1J4X4</accession>
<dbReference type="GO" id="GO:0010811">
    <property type="term" value="P:positive regulation of cell-substrate adhesion"/>
    <property type="evidence" value="ECO:0007669"/>
    <property type="project" value="TreeGrafter"/>
</dbReference>
<dbReference type="GeneTree" id="ENSGT00530000063558"/>
<dbReference type="Gene3D" id="2.60.40.10">
    <property type="entry name" value="Immunoglobulins"/>
    <property type="match status" value="2"/>
</dbReference>
<feature type="compositionally biased region" description="Low complexity" evidence="1">
    <location>
        <begin position="499"/>
        <end position="578"/>
    </location>
</feature>
<dbReference type="InParanoid" id="A0A3B1J4X4"/>
<dbReference type="Ensembl" id="ENSAMXT00000037355.1">
    <property type="protein sequence ID" value="ENSAMXP00000036951.1"/>
    <property type="gene ID" value="ENSAMXG00000032385.1"/>
</dbReference>
<dbReference type="GO" id="GO:0030198">
    <property type="term" value="P:extracellular matrix organization"/>
    <property type="evidence" value="ECO:0007669"/>
    <property type="project" value="TreeGrafter"/>
</dbReference>
<feature type="region of interest" description="Disordered" evidence="1">
    <location>
        <begin position="902"/>
        <end position="995"/>
    </location>
</feature>
<feature type="compositionally biased region" description="Low complexity" evidence="1">
    <location>
        <begin position="255"/>
        <end position="266"/>
    </location>
</feature>
<dbReference type="SUPFAM" id="SSF49265">
    <property type="entry name" value="Fibronectin type III"/>
    <property type="match status" value="2"/>
</dbReference>
<feature type="compositionally biased region" description="Basic and acidic residues" evidence="1">
    <location>
        <begin position="955"/>
        <end position="964"/>
    </location>
</feature>
<feature type="compositionally biased region" description="Polar residues" evidence="1">
    <location>
        <begin position="291"/>
        <end position="313"/>
    </location>
</feature>
<feature type="compositionally biased region" description="Low complexity" evidence="1">
    <location>
        <begin position="877"/>
        <end position="887"/>
    </location>
</feature>
<sequence length="1354" mass="149986">MRDLLQNFIIFIFITQVLLLNLLCTSAARVRRETLMVRINATGDTIVLKFIRPHEDTKLEGYILGYGKSMFSKQYIQLPENGEAYETEIEAEPKYLIAVKSVKANEVKKPCPEKVNLEKPLHLVIGSVTPTSVLLSWGTLLKTPYTDTQLDDCLEESLFTVRYREEEPNKHWNYQTCPGTSTVIDNLKPDTQYEFGIREDNNGWTHSVIHSTADVGIHELLQPKNLLKTQEPIVKALTTFPPTEPVQYSTAHSSTTPLLKLTEPPTVSSTTLGTGSDEITSSTSTEDPLFLTQTASSIHTPTSQSPSKTTDTFQPQQSTISPPSTTTQQQQRTTQQQQPTTQYTTSTTETQPSTSTTTTQVTTTEPPSSTTESRPSTTETTGQLKSTTDLPQTSTTQPQPITAQQKLNTVQSQPITTEPQSTTTQTQLILTQPKPRTSQPQPSPTQPKTTQSQPSPTQPTTTQPQLILTQPKPRTTQSQSSPTQPRTTQSQNIVTQAKPRTTQSQPLTTQPRTTQLQRIVTQPKPRTTQSQPSPTQPKTTQTSPTQPKTTQPQPSPTQPKTTQPQPLPTQPRTTQSQPILTQPKSRKNQPQPSPTQPKTTQPSPTEPKTTQTSPTQPKTTTQPSPTQPTTTQSLRILTQPKSQYQLSPTQTKSTQTSPTQTKSTQTTTIQSQRSTTHQKPRTTQTPSTSQTKKTQQSHSTSQTLTRTTQQQITTHPNLIKEQVISIRPEHPATSQENPFITKKTSIKLIQQESTVSQYLPLYDNSSTASSTPISDQYNPDTTQTVKEPEEPPQTSTKPQYQPTTSTIYYYSTTQQQYNYITTINTKPQVSSKAPNPTDNHVHAFNSIKTLTPTAKSNVEENSPWAETQADTVNKKLPSSQAAPSQSQDGQPLPNLLAEVTNRNQGQSVFRNSTTPAPVIRSSTRRVKPNGNPRRRVPPKAVRLNPPFKNTSLDRVNGHSGEKHKGMLLNKPAKEPRRNNGPPANPISGRPKKNRLNQVEKLIEKDKTVPDLKKESLESRPILKPHLAPTTEKPVYIKPTPTITPCFSFNGSCFGSGDNSSVFSSVPVSDVDATGKKRYVAPHVIYKTDKPPEQPCSVTDSLSYFPEEEAMNINVTGPPKNAPSNLTVVTVEGCPSFVILDWEKTDNETTEYEVTSSTKGPKGKEVSSITTNQTHTAVENLKPESNYEFTVTPKNELGSGPSSEPVKFSTESVDPRVTDIPTGKNAIWSSFPFKAADSYSECNGRMFVKRTWYRKYVGIQLCNSLRYKIYLSDSLKGKFYNIGDQTGNGEDHCQFVDSFLDGRTGGPLSPNRLPPKDGFFRAVRQEPVQFGQIGGNTHINYVAWYECGVPIPGSW</sequence>
<feature type="region of interest" description="Disordered" evidence="1">
    <location>
        <begin position="243"/>
        <end position="716"/>
    </location>
</feature>
<feature type="region of interest" description="Disordered" evidence="1">
    <location>
        <begin position="1190"/>
        <end position="1214"/>
    </location>
</feature>
<reference evidence="3" key="3">
    <citation type="submission" date="2025-08" db="UniProtKB">
        <authorList>
            <consortium name="Ensembl"/>
        </authorList>
    </citation>
    <scope>IDENTIFICATION</scope>
</reference>
<dbReference type="PANTHER" id="PTHR23197">
    <property type="entry name" value="TARSH-RELATED FIBRONECTIN DOMAIN-CONTAINING"/>
    <property type="match status" value="1"/>
</dbReference>
<dbReference type="Bgee" id="ENSAMXG00000032385">
    <property type="expression patterns" value="Expressed in muscle tissue and 14 other cell types or tissues"/>
</dbReference>
<proteinExistence type="predicted"/>
<name>A0A3B1J4X4_ASTMX</name>
<reference evidence="3" key="4">
    <citation type="submission" date="2025-09" db="UniProtKB">
        <authorList>
            <consortium name="Ensembl"/>
        </authorList>
    </citation>
    <scope>IDENTIFICATION</scope>
</reference>
<feature type="region of interest" description="Disordered" evidence="1">
    <location>
        <begin position="766"/>
        <end position="802"/>
    </location>
</feature>
<evidence type="ECO:0000256" key="1">
    <source>
        <dbReference type="SAM" id="MobiDB-lite"/>
    </source>
</evidence>
<dbReference type="InterPro" id="IPR049109">
    <property type="entry name" value="TARSH/FNDC1_C"/>
</dbReference>
<feature type="compositionally biased region" description="Polar residues" evidence="1">
    <location>
        <begin position="902"/>
        <end position="915"/>
    </location>
</feature>
<dbReference type="Pfam" id="PF21731">
    <property type="entry name" value="TARSH_C"/>
    <property type="match status" value="1"/>
</dbReference>
<feature type="compositionally biased region" description="Low complexity" evidence="1">
    <location>
        <begin position="647"/>
        <end position="716"/>
    </location>
</feature>
<evidence type="ECO:0000313" key="4">
    <source>
        <dbReference type="Proteomes" id="UP000018467"/>
    </source>
</evidence>
<evidence type="ECO:0000313" key="3">
    <source>
        <dbReference type="Ensembl" id="ENSAMXP00000036951.1"/>
    </source>
</evidence>
<feature type="compositionally biased region" description="Polar residues" evidence="1">
    <location>
        <begin position="474"/>
        <end position="495"/>
    </location>
</feature>
<protein>
    <submittedName>
        <fullName evidence="3">ABI family member 3 binding protein</fullName>
    </submittedName>
</protein>
<reference evidence="4" key="2">
    <citation type="journal article" date="2014" name="Nat. Commun.">
        <title>The cavefish genome reveals candidate genes for eye loss.</title>
        <authorList>
            <person name="McGaugh S.E."/>
            <person name="Gross J.B."/>
            <person name="Aken B."/>
            <person name="Blin M."/>
            <person name="Borowsky R."/>
            <person name="Chalopin D."/>
            <person name="Hinaux H."/>
            <person name="Jeffery W.R."/>
            <person name="Keene A."/>
            <person name="Ma L."/>
            <person name="Minx P."/>
            <person name="Murphy D."/>
            <person name="O'Quin K.E."/>
            <person name="Retaux S."/>
            <person name="Rohner N."/>
            <person name="Searle S.M."/>
            <person name="Stahl B.A."/>
            <person name="Tabin C."/>
            <person name="Volff J.N."/>
            <person name="Yoshizawa M."/>
            <person name="Warren W.C."/>
        </authorList>
    </citation>
    <scope>NUCLEOTIDE SEQUENCE [LARGE SCALE GENOMIC DNA]</scope>
    <source>
        <strain evidence="4">female</strain>
    </source>
</reference>
<feature type="compositionally biased region" description="Low complexity" evidence="1">
    <location>
        <begin position="596"/>
        <end position="633"/>
    </location>
</feature>
<dbReference type="SMART" id="SM00060">
    <property type="entry name" value="FN3"/>
    <property type="match status" value="1"/>
</dbReference>
<evidence type="ECO:0000259" key="2">
    <source>
        <dbReference type="PROSITE" id="PS50853"/>
    </source>
</evidence>
<dbReference type="CDD" id="cd00063">
    <property type="entry name" value="FN3"/>
    <property type="match status" value="2"/>
</dbReference>